<gene>
    <name evidence="2" type="ORF">BJY01DRAFT_244888</name>
</gene>
<evidence type="ECO:0000313" key="2">
    <source>
        <dbReference type="EMBL" id="KAL2851554.1"/>
    </source>
</evidence>
<dbReference type="Proteomes" id="UP001610446">
    <property type="component" value="Unassembled WGS sequence"/>
</dbReference>
<feature type="region of interest" description="Disordered" evidence="1">
    <location>
        <begin position="165"/>
        <end position="184"/>
    </location>
</feature>
<comment type="caution">
    <text evidence="2">The sequence shown here is derived from an EMBL/GenBank/DDBJ whole genome shotgun (WGS) entry which is preliminary data.</text>
</comment>
<proteinExistence type="predicted"/>
<keyword evidence="3" id="KW-1185">Reference proteome</keyword>
<reference evidence="2 3" key="1">
    <citation type="submission" date="2024-07" db="EMBL/GenBank/DDBJ databases">
        <title>Section-level genome sequencing and comparative genomics of Aspergillus sections Usti and Cavernicolus.</title>
        <authorList>
            <consortium name="Lawrence Berkeley National Laboratory"/>
            <person name="Nybo J.L."/>
            <person name="Vesth T.C."/>
            <person name="Theobald S."/>
            <person name="Frisvad J.C."/>
            <person name="Larsen T.O."/>
            <person name="Kjaerboelling I."/>
            <person name="Rothschild-Mancinelli K."/>
            <person name="Lyhne E.K."/>
            <person name="Kogle M.E."/>
            <person name="Barry K."/>
            <person name="Clum A."/>
            <person name="Na H."/>
            <person name="Ledsgaard L."/>
            <person name="Lin J."/>
            <person name="Lipzen A."/>
            <person name="Kuo A."/>
            <person name="Riley R."/>
            <person name="Mondo S."/>
            <person name="Labutti K."/>
            <person name="Haridas S."/>
            <person name="Pangalinan J."/>
            <person name="Salamov A.A."/>
            <person name="Simmons B.A."/>
            <person name="Magnuson J.K."/>
            <person name="Chen J."/>
            <person name="Drula E."/>
            <person name="Henrissat B."/>
            <person name="Wiebenga A."/>
            <person name="Lubbers R.J."/>
            <person name="Gomes A.C."/>
            <person name="Makela M.R."/>
            <person name="Stajich J."/>
            <person name="Grigoriev I.V."/>
            <person name="Mortensen U.H."/>
            <person name="De Vries R.P."/>
            <person name="Baker S.E."/>
            <person name="Andersen M.R."/>
        </authorList>
    </citation>
    <scope>NUCLEOTIDE SEQUENCE [LARGE SCALE GENOMIC DNA]</scope>
    <source>
        <strain evidence="2 3">CBS 123904</strain>
    </source>
</reference>
<protein>
    <submittedName>
        <fullName evidence="2">Uncharacterized protein</fullName>
    </submittedName>
</protein>
<evidence type="ECO:0000313" key="3">
    <source>
        <dbReference type="Proteomes" id="UP001610446"/>
    </source>
</evidence>
<organism evidence="2 3">
    <name type="scientific">Aspergillus pseudoustus</name>
    <dbReference type="NCBI Taxonomy" id="1810923"/>
    <lineage>
        <taxon>Eukaryota</taxon>
        <taxon>Fungi</taxon>
        <taxon>Dikarya</taxon>
        <taxon>Ascomycota</taxon>
        <taxon>Pezizomycotina</taxon>
        <taxon>Eurotiomycetes</taxon>
        <taxon>Eurotiomycetidae</taxon>
        <taxon>Eurotiales</taxon>
        <taxon>Aspergillaceae</taxon>
        <taxon>Aspergillus</taxon>
        <taxon>Aspergillus subgen. Nidulantes</taxon>
    </lineage>
</organism>
<accession>A0ABR4KH15</accession>
<evidence type="ECO:0000256" key="1">
    <source>
        <dbReference type="SAM" id="MobiDB-lite"/>
    </source>
</evidence>
<dbReference type="EMBL" id="JBFXLU010000029">
    <property type="protein sequence ID" value="KAL2851554.1"/>
    <property type="molecule type" value="Genomic_DNA"/>
</dbReference>
<name>A0ABR4KH15_9EURO</name>
<sequence>MTPKPDANDRERHEIVSRLLTEYKWRYDQVIQGYAYPGRRQNKGDPDMGKRWWGFAKTSEGKYVLGRGRIVGRLYFRDFLIVRPLRPVTKHDYRPADFHDIRELHIDDEDTRNWIEPHIGMPARGFYQDPIVPDVLRTGVGIITYIHTDYYFCFVEPVEEGKDVGKTLRSDKDDSKANPRPESK</sequence>